<dbReference type="AlphaFoldDB" id="A0A2G9SCZ2"/>
<feature type="region of interest" description="Disordered" evidence="1">
    <location>
        <begin position="105"/>
        <end position="160"/>
    </location>
</feature>
<sequence>ENFSEVAHVDNRGTKHQRETTLRALEIVKVEVNALDPLLPPGPSNRGTVGRGRGIPLGDREEADDSSSGGSSCPFISTVVAQMNTDVAHMGTDVARISTDVARMSTDAARNDDSDNDGEPNEYDLEDSFIDDDEEEEDFTDEDSDWMPDSEEKDSEDVNQLVKEAKRFVKGKH</sequence>
<dbReference type="InterPro" id="IPR039253">
    <property type="entry name" value="APLF"/>
</dbReference>
<dbReference type="GO" id="GO:0003906">
    <property type="term" value="F:DNA-(apurinic or apyrimidinic site) endonuclease activity"/>
    <property type="evidence" value="ECO:0007669"/>
    <property type="project" value="InterPro"/>
</dbReference>
<accession>A0A2G9SCZ2</accession>
<dbReference type="GO" id="GO:0005634">
    <property type="term" value="C:nucleus"/>
    <property type="evidence" value="ECO:0007669"/>
    <property type="project" value="TreeGrafter"/>
</dbReference>
<feature type="compositionally biased region" description="Acidic residues" evidence="1">
    <location>
        <begin position="114"/>
        <end position="157"/>
    </location>
</feature>
<dbReference type="GO" id="GO:0035861">
    <property type="term" value="C:site of double-strand break"/>
    <property type="evidence" value="ECO:0007669"/>
    <property type="project" value="TreeGrafter"/>
</dbReference>
<gene>
    <name evidence="2" type="ORF">AB205_0166890</name>
</gene>
<feature type="non-terminal residue" evidence="2">
    <location>
        <position position="1"/>
    </location>
</feature>
<dbReference type="OrthoDB" id="10256774at2759"/>
<organism evidence="2">
    <name type="scientific">Aquarana catesbeiana</name>
    <name type="common">American bullfrog</name>
    <name type="synonym">Rana catesbeiana</name>
    <dbReference type="NCBI Taxonomy" id="8400"/>
    <lineage>
        <taxon>Eukaryota</taxon>
        <taxon>Metazoa</taxon>
        <taxon>Chordata</taxon>
        <taxon>Craniata</taxon>
        <taxon>Vertebrata</taxon>
        <taxon>Euteleostomi</taxon>
        <taxon>Amphibia</taxon>
        <taxon>Batrachia</taxon>
        <taxon>Anura</taxon>
        <taxon>Neobatrachia</taxon>
        <taxon>Ranoidea</taxon>
        <taxon>Ranidae</taxon>
        <taxon>Aquarana</taxon>
    </lineage>
</organism>
<dbReference type="GO" id="GO:0006302">
    <property type="term" value="P:double-strand break repair"/>
    <property type="evidence" value="ECO:0007669"/>
    <property type="project" value="InterPro"/>
</dbReference>
<protein>
    <submittedName>
        <fullName evidence="2">Uncharacterized protein</fullName>
    </submittedName>
</protein>
<dbReference type="EMBL" id="KV924719">
    <property type="protein sequence ID" value="PIO37945.1"/>
    <property type="molecule type" value="Genomic_DNA"/>
</dbReference>
<name>A0A2G9SCZ2_AQUCT</name>
<dbReference type="PANTHER" id="PTHR21315:SF2">
    <property type="entry name" value="APRATAXIN AND PNK-LIKE FACTOR"/>
    <property type="match status" value="1"/>
</dbReference>
<feature type="region of interest" description="Disordered" evidence="1">
    <location>
        <begin position="35"/>
        <end position="75"/>
    </location>
</feature>
<dbReference type="GO" id="GO:0008408">
    <property type="term" value="F:3'-5' exonuclease activity"/>
    <property type="evidence" value="ECO:0007669"/>
    <property type="project" value="InterPro"/>
</dbReference>
<evidence type="ECO:0000256" key="1">
    <source>
        <dbReference type="SAM" id="MobiDB-lite"/>
    </source>
</evidence>
<proteinExistence type="predicted"/>
<evidence type="ECO:0000313" key="2">
    <source>
        <dbReference type="EMBL" id="PIO37945.1"/>
    </source>
</evidence>
<reference evidence="2" key="1">
    <citation type="submission" date="2017-08" db="EMBL/GenBank/DDBJ databases">
        <title>Assembly of the North American Bullfrog Genome.</title>
        <authorList>
            <person name="Warren R.L."/>
            <person name="Vandervalk B.P."/>
            <person name="Kucuk E."/>
            <person name="Birol I."/>
            <person name="Helbing C."/>
            <person name="Pandoh P."/>
            <person name="Behsaz B."/>
            <person name="Mohamadi H."/>
            <person name="Chu J."/>
            <person name="Jackman S."/>
            <person name="Hammond S.A."/>
            <person name="Veldhoen N."/>
            <person name="Kirk H."/>
            <person name="Zhao Y."/>
            <person name="Coope R."/>
            <person name="Pleasance S."/>
            <person name="Moore R."/>
            <person name="Holt R."/>
        </authorList>
    </citation>
    <scope>NUCLEOTIDE SEQUENCE</scope>
    <source>
        <strain evidence="2">Bruno</strain>
        <tissue evidence="2">Liver</tissue>
    </source>
</reference>
<dbReference type="PANTHER" id="PTHR21315">
    <property type="entry name" value="APRATAXIN AND PNK-LIKE FACTOR-RELATED"/>
    <property type="match status" value="1"/>
</dbReference>